<dbReference type="SMART" id="SM00992">
    <property type="entry name" value="YccV-like"/>
    <property type="match status" value="1"/>
</dbReference>
<sequence>MEKVRSAKFCIGQVVAHLSGALRGAVVDVDVFIDPEVQAALGREPENGDQPYYRLLAETDQGPILAYVGEDELIADFTGEPVHHPAAREVFDGFKGGRYHRDARALH</sequence>
<evidence type="ECO:0000256" key="1">
    <source>
        <dbReference type="NCBIfam" id="TIGR02097"/>
    </source>
</evidence>
<keyword evidence="3" id="KW-0346">Stress response</keyword>
<accession>A0ABT8SMP3</accession>
<dbReference type="Gene3D" id="2.30.30.390">
    <property type="entry name" value="Hemimethylated DNA-binding domain"/>
    <property type="match status" value="1"/>
</dbReference>
<dbReference type="InterPro" id="IPR036623">
    <property type="entry name" value="Hemimethylated_DNA-bd_sf"/>
</dbReference>
<evidence type="ECO:0000259" key="2">
    <source>
        <dbReference type="SMART" id="SM00992"/>
    </source>
</evidence>
<dbReference type="Proteomes" id="UP001169063">
    <property type="component" value="Unassembled WGS sequence"/>
</dbReference>
<feature type="domain" description="Hemimethylated DNA-binding" evidence="2">
    <location>
        <begin position="6"/>
        <end position="102"/>
    </location>
</feature>
<proteinExistence type="predicted"/>
<evidence type="ECO:0000313" key="3">
    <source>
        <dbReference type="EMBL" id="MDO1558547.1"/>
    </source>
</evidence>
<dbReference type="SUPFAM" id="SSF141255">
    <property type="entry name" value="YccV-like"/>
    <property type="match status" value="1"/>
</dbReference>
<keyword evidence="4" id="KW-1185">Reference proteome</keyword>
<dbReference type="InterPro" id="IPR011722">
    <property type="entry name" value="Hemimethylated_DNA-bd_dom"/>
</dbReference>
<name>A0ABT8SMP3_9CAUL</name>
<dbReference type="NCBIfam" id="TIGR02097">
    <property type="entry name" value="yccV"/>
    <property type="match status" value="1"/>
</dbReference>
<organism evidence="3 4">
    <name type="scientific">Peiella sedimenti</name>
    <dbReference type="NCBI Taxonomy" id="3061083"/>
    <lineage>
        <taxon>Bacteria</taxon>
        <taxon>Pseudomonadati</taxon>
        <taxon>Pseudomonadota</taxon>
        <taxon>Alphaproteobacteria</taxon>
        <taxon>Caulobacterales</taxon>
        <taxon>Caulobacteraceae</taxon>
        <taxon>Peiella</taxon>
    </lineage>
</organism>
<dbReference type="RefSeq" id="WP_302108956.1">
    <property type="nucleotide sequence ID" value="NZ_JAUKTR010000001.1"/>
</dbReference>
<protein>
    <recommendedName>
        <fullName evidence="1">Heat shock protein HspQ</fullName>
    </recommendedName>
</protein>
<dbReference type="Pfam" id="PF08755">
    <property type="entry name" value="YccV-like"/>
    <property type="match status" value="1"/>
</dbReference>
<comment type="caution">
    <text evidence="3">The sequence shown here is derived from an EMBL/GenBank/DDBJ whole genome shotgun (WGS) entry which is preliminary data.</text>
</comment>
<gene>
    <name evidence="3" type="primary">hspQ</name>
    <name evidence="3" type="ORF">Q0812_03785</name>
</gene>
<evidence type="ECO:0000313" key="4">
    <source>
        <dbReference type="Proteomes" id="UP001169063"/>
    </source>
</evidence>
<dbReference type="EMBL" id="JAUKTR010000001">
    <property type="protein sequence ID" value="MDO1558547.1"/>
    <property type="molecule type" value="Genomic_DNA"/>
</dbReference>
<reference evidence="3" key="1">
    <citation type="submission" date="2023-07" db="EMBL/GenBank/DDBJ databases">
        <title>Brevundimonas soil sp. nov., isolated from the soil of chemical plant.</title>
        <authorList>
            <person name="Wu N."/>
        </authorList>
    </citation>
    <scope>NUCLEOTIDE SEQUENCE</scope>
    <source>
        <strain evidence="3">XZ-24</strain>
    </source>
</reference>